<sequence length="310" mass="36789">MMVDGIGMDVSHFLAKWPIFIRIFMEASYDSLKKERFFRNILKGIEIQLFDKVIIPPDENIRIYRLTNYMDGTNGVYRWNYVGRGKNWGYNPSELSCTPFYSSLVLIDSDRIRNWYKELDALYPYSKRELELVKSSSCNSGEGRLLAKLSSHLHFHSKKNKKISDEEKLFFNQYIKEKLLSSDAWIGDNAYQGIVGQRQIILHAAFLNNEQEWQDVLKKHFENFVKAVEKDWPNTSHYYKWHQLAFAGRYLALSAKFGVHEKVQRDLYRYLYKTVANAWDGDNEKAVSNYGWGEPKFYNYEDWVNWKIQK</sequence>
<comment type="caution">
    <text evidence="1">The sequence shown here is derived from an EMBL/GenBank/DDBJ whole genome shotgun (WGS) entry which is preliminary data.</text>
</comment>
<evidence type="ECO:0000313" key="1">
    <source>
        <dbReference type="EMBL" id="OAD23023.1"/>
    </source>
</evidence>
<proteinExistence type="predicted"/>
<dbReference type="EMBL" id="LUTY01000599">
    <property type="protein sequence ID" value="OAD23023.1"/>
    <property type="molecule type" value="Genomic_DNA"/>
</dbReference>
<dbReference type="AlphaFoldDB" id="A0A176S4M9"/>
<dbReference type="Proteomes" id="UP000076962">
    <property type="component" value="Unassembled WGS sequence"/>
</dbReference>
<keyword evidence="2" id="KW-1185">Reference proteome</keyword>
<gene>
    <name evidence="1" type="ORF">THIOM_001151</name>
</gene>
<protein>
    <submittedName>
        <fullName evidence="1">Uncharacterized protein</fullName>
    </submittedName>
</protein>
<accession>A0A176S4M9</accession>
<evidence type="ECO:0000313" key="2">
    <source>
        <dbReference type="Proteomes" id="UP000076962"/>
    </source>
</evidence>
<organism evidence="1 2">
    <name type="scientific">Candidatus Thiomargarita nelsonii</name>
    <dbReference type="NCBI Taxonomy" id="1003181"/>
    <lineage>
        <taxon>Bacteria</taxon>
        <taxon>Pseudomonadati</taxon>
        <taxon>Pseudomonadota</taxon>
        <taxon>Gammaproteobacteria</taxon>
        <taxon>Thiotrichales</taxon>
        <taxon>Thiotrichaceae</taxon>
        <taxon>Thiomargarita</taxon>
    </lineage>
</organism>
<name>A0A176S4M9_9GAMM</name>
<reference evidence="1 2" key="1">
    <citation type="submission" date="2016-05" db="EMBL/GenBank/DDBJ databases">
        <title>Single-cell genome of chain-forming Candidatus Thiomargarita nelsonii and comparison to other large sulfur-oxidizing bacteria.</title>
        <authorList>
            <person name="Winkel M."/>
            <person name="Salman V."/>
            <person name="Woyke T."/>
            <person name="Schulz-Vogt H."/>
            <person name="Richter M."/>
            <person name="Flood B."/>
            <person name="Bailey J."/>
            <person name="Amann R."/>
            <person name="Mussmann M."/>
        </authorList>
    </citation>
    <scope>NUCLEOTIDE SEQUENCE [LARGE SCALE GENOMIC DNA]</scope>
    <source>
        <strain evidence="1 2">THI036</strain>
    </source>
</reference>